<feature type="transmembrane region" description="Helical" evidence="7">
    <location>
        <begin position="277"/>
        <end position="294"/>
    </location>
</feature>
<sequence length="391" mass="42138">MLTTADAISVLGDQIGLVALLWFVMVTTNQSTNMGLLALGFGLPGVLLGAVVGNVLDRWPRKMVLVGANVILGIIFTAIPYLHSIQRLSMVTLMALIVAAGCIIPFITVGWMVMLPNVVSTDDLGIANSINETLWQAASLIGPLAGGVLVTKLGAPVAILLDGFSFLGAALCLLLIKDPQPKRIPRETLSNKSSFWLDAWSGFKYLYSTKAVWWITLGALFLNMAYGQLEVALPLFVHHELMSSAVVLGSLWMVYFISSICGAAASGFVRFPLRQGTLMAFMVIGWGVSLLPLIWFHSVWVGYITMALAGFLFAGYIPMARTAVQRLIPAEYQGRVFGLRTSIIGLGVPIGSYLSGIIAQWVLPSSLIGFTGAAIMILGVLLMLIREFRSI</sequence>
<protein>
    <submittedName>
        <fullName evidence="9">MFS transporter</fullName>
    </submittedName>
</protein>
<accession>A0AAV4LG66</accession>
<feature type="transmembrane region" description="Helical" evidence="7">
    <location>
        <begin position="157"/>
        <end position="176"/>
    </location>
</feature>
<feature type="transmembrane region" description="Helical" evidence="7">
    <location>
        <begin position="34"/>
        <end position="56"/>
    </location>
</feature>
<evidence type="ECO:0000256" key="2">
    <source>
        <dbReference type="ARBA" id="ARBA00022448"/>
    </source>
</evidence>
<proteinExistence type="predicted"/>
<feature type="transmembrane region" description="Helical" evidence="7">
    <location>
        <begin position="63"/>
        <end position="82"/>
    </location>
</feature>
<comment type="subcellular location">
    <subcellularLocation>
        <location evidence="1">Cell membrane</location>
        <topology evidence="1">Multi-pass membrane protein</topology>
    </subcellularLocation>
</comment>
<evidence type="ECO:0000256" key="7">
    <source>
        <dbReference type="SAM" id="Phobius"/>
    </source>
</evidence>
<dbReference type="EMBL" id="BOQE01000001">
    <property type="protein sequence ID" value="GIM46494.1"/>
    <property type="molecule type" value="Genomic_DNA"/>
</dbReference>
<dbReference type="InterPro" id="IPR011701">
    <property type="entry name" value="MFS"/>
</dbReference>
<evidence type="ECO:0000256" key="1">
    <source>
        <dbReference type="ARBA" id="ARBA00004651"/>
    </source>
</evidence>
<keyword evidence="2" id="KW-0813">Transport</keyword>
<evidence type="ECO:0000259" key="8">
    <source>
        <dbReference type="PROSITE" id="PS50850"/>
    </source>
</evidence>
<dbReference type="PANTHER" id="PTHR23513:SF6">
    <property type="entry name" value="MAJOR FACILITATOR SUPERFAMILY ASSOCIATED DOMAIN-CONTAINING PROTEIN"/>
    <property type="match status" value="1"/>
</dbReference>
<keyword evidence="10" id="KW-1185">Reference proteome</keyword>
<feature type="transmembrane region" description="Helical" evidence="7">
    <location>
        <begin position="367"/>
        <end position="385"/>
    </location>
</feature>
<keyword evidence="5 7" id="KW-1133">Transmembrane helix</keyword>
<comment type="caution">
    <text evidence="9">The sequence shown here is derived from an EMBL/GenBank/DDBJ whole genome shotgun (WGS) entry which is preliminary data.</text>
</comment>
<dbReference type="GO" id="GO:0005886">
    <property type="term" value="C:plasma membrane"/>
    <property type="evidence" value="ECO:0007669"/>
    <property type="project" value="UniProtKB-SubCell"/>
</dbReference>
<dbReference type="InterPro" id="IPR020846">
    <property type="entry name" value="MFS_dom"/>
</dbReference>
<dbReference type="GO" id="GO:0022857">
    <property type="term" value="F:transmembrane transporter activity"/>
    <property type="evidence" value="ECO:0007669"/>
    <property type="project" value="InterPro"/>
</dbReference>
<evidence type="ECO:0000313" key="9">
    <source>
        <dbReference type="EMBL" id="GIM46494.1"/>
    </source>
</evidence>
<dbReference type="Gene3D" id="1.20.1250.20">
    <property type="entry name" value="MFS general substrate transporter like domains"/>
    <property type="match status" value="1"/>
</dbReference>
<feature type="transmembrane region" description="Helical" evidence="7">
    <location>
        <begin position="211"/>
        <end position="229"/>
    </location>
</feature>
<keyword evidence="4 7" id="KW-0812">Transmembrane</keyword>
<dbReference type="Pfam" id="PF07690">
    <property type="entry name" value="MFS_1"/>
    <property type="match status" value="1"/>
</dbReference>
<feature type="transmembrane region" description="Helical" evidence="7">
    <location>
        <begin position="300"/>
        <end position="317"/>
    </location>
</feature>
<name>A0AAV4LG66_9BACL</name>
<evidence type="ECO:0000256" key="6">
    <source>
        <dbReference type="ARBA" id="ARBA00023136"/>
    </source>
</evidence>
<feature type="transmembrane region" description="Helical" evidence="7">
    <location>
        <begin position="337"/>
        <end position="361"/>
    </location>
</feature>
<feature type="transmembrane region" description="Helical" evidence="7">
    <location>
        <begin position="7"/>
        <end position="28"/>
    </location>
</feature>
<evidence type="ECO:0000256" key="5">
    <source>
        <dbReference type="ARBA" id="ARBA00022989"/>
    </source>
</evidence>
<dbReference type="PROSITE" id="PS50850">
    <property type="entry name" value="MFS"/>
    <property type="match status" value="1"/>
</dbReference>
<organism evidence="9 10">
    <name type="scientific">Collibacillus ludicampi</name>
    <dbReference type="NCBI Taxonomy" id="2771369"/>
    <lineage>
        <taxon>Bacteria</taxon>
        <taxon>Bacillati</taxon>
        <taxon>Bacillota</taxon>
        <taxon>Bacilli</taxon>
        <taxon>Bacillales</taxon>
        <taxon>Alicyclobacillaceae</taxon>
        <taxon>Collibacillus</taxon>
    </lineage>
</organism>
<keyword evidence="3" id="KW-1003">Cell membrane</keyword>
<dbReference type="AlphaFoldDB" id="A0AAV4LG66"/>
<feature type="domain" description="Major facilitator superfamily (MFS) profile" evidence="8">
    <location>
        <begin position="1"/>
        <end position="389"/>
    </location>
</feature>
<feature type="transmembrane region" description="Helical" evidence="7">
    <location>
        <begin position="241"/>
        <end position="265"/>
    </location>
</feature>
<evidence type="ECO:0000256" key="3">
    <source>
        <dbReference type="ARBA" id="ARBA00022475"/>
    </source>
</evidence>
<dbReference type="PANTHER" id="PTHR23513">
    <property type="entry name" value="INTEGRAL MEMBRANE EFFLUX PROTEIN-RELATED"/>
    <property type="match status" value="1"/>
</dbReference>
<gene>
    <name evidence="9" type="ORF">DNHGIG_20430</name>
</gene>
<dbReference type="Proteomes" id="UP001057291">
    <property type="component" value="Unassembled WGS sequence"/>
</dbReference>
<evidence type="ECO:0000313" key="10">
    <source>
        <dbReference type="Proteomes" id="UP001057291"/>
    </source>
</evidence>
<evidence type="ECO:0000256" key="4">
    <source>
        <dbReference type="ARBA" id="ARBA00022692"/>
    </source>
</evidence>
<dbReference type="CDD" id="cd06173">
    <property type="entry name" value="MFS_MefA_like"/>
    <property type="match status" value="1"/>
</dbReference>
<keyword evidence="6 7" id="KW-0472">Membrane</keyword>
<feature type="transmembrane region" description="Helical" evidence="7">
    <location>
        <begin position="88"/>
        <end position="113"/>
    </location>
</feature>
<dbReference type="SUPFAM" id="SSF103473">
    <property type="entry name" value="MFS general substrate transporter"/>
    <property type="match status" value="1"/>
</dbReference>
<reference evidence="9" key="1">
    <citation type="journal article" date="2023" name="Int. J. Syst. Evol. Microbiol.">
        <title>Collibacillus ludicampi gen. nov., sp. nov., a new soil bacterium of the family Alicyclobacillaceae.</title>
        <authorList>
            <person name="Jojima T."/>
            <person name="Ioku Y."/>
            <person name="Fukuta Y."/>
            <person name="Shirasaka N."/>
            <person name="Matsumura Y."/>
            <person name="Mori M."/>
        </authorList>
    </citation>
    <scope>NUCLEOTIDE SEQUENCE</scope>
    <source>
        <strain evidence="9">TP075</strain>
    </source>
</reference>
<dbReference type="InterPro" id="IPR036259">
    <property type="entry name" value="MFS_trans_sf"/>
</dbReference>